<proteinExistence type="predicted"/>
<feature type="region of interest" description="Disordered" evidence="1">
    <location>
        <begin position="568"/>
        <end position="710"/>
    </location>
</feature>
<evidence type="ECO:0000313" key="3">
    <source>
        <dbReference type="EMBL" id="KAF2027103.1"/>
    </source>
</evidence>
<feature type="compositionally biased region" description="Basic and acidic residues" evidence="1">
    <location>
        <begin position="425"/>
        <end position="453"/>
    </location>
</feature>
<evidence type="ECO:0000259" key="2">
    <source>
        <dbReference type="PROSITE" id="PS50097"/>
    </source>
</evidence>
<dbReference type="EMBL" id="ML978232">
    <property type="protein sequence ID" value="KAF2027103.1"/>
    <property type="molecule type" value="Genomic_DNA"/>
</dbReference>
<name>A0A9P4H2G4_9PLEO</name>
<feature type="compositionally biased region" description="Polar residues" evidence="1">
    <location>
        <begin position="343"/>
        <end position="356"/>
    </location>
</feature>
<dbReference type="InterPro" id="IPR011333">
    <property type="entry name" value="SKP1/BTB/POZ_sf"/>
</dbReference>
<sequence length="730" mass="79867">MWHDRIVYYRDFAYSTRRLRMANGSIGDVPAATFAEYVDDPFLDTSESGGASESWVVEEEDHLKDAPPVRPSQLGLAQRASSASRCLAVRPGLAHRLYSHRLHVRAKAKLQRDRLLSGPMIDVYVGEAKRHWSIHRNLLCHHSELLEAELEGDGKESKRKDKLALPEYDPAGFELLVKWLYQGKLDDVSDMVDANQKYDYAVSCHKLYLLCDRLDMPQLKNVAMDQYRKGLNQAELVPDADEIDDIYRTCPSKSPFKQLMTRIAARQIMDPGSERDVETYRQCFENNPDFAVDLVKAIKLGTGGMLFEDPTETGNPCEYHDHEDGPNCHIKGKGKVKQDSKESGSTSRPTIRQISSLHKLRPAEPPSPPASSDDASPASSTPSSPSRRQKHRPSPPSPHKSDDHSWYVAGDGDSKSASQSGRLEGSGKVEEGDTTGEEEKASRAKPDLGRSGDADTPSPRRAPPKLRRHDRQATMGMIHQTPSRRGIWEWARAGTGRLSIIGRIPHPEWRGPLAGTGSDATSNGQLNGDAVQGSQDDFSVPSSTNTTLGLGIMHANIVSPSFSQTKRSSDELVATASSTGTPEPKTFRDEPWTNGNGATPSAVSKDSPPSTPDTPTPPQRKKETPEETQDSFHSAMSELPQSSMSNEHRSDTPVEAVDLPSAVTPKPKTAENKETPTKGPTEPNGTPTAAPSAKKTRQQGKSPSPHRIPKYKVALASNLLTPAKSGIAST</sequence>
<dbReference type="PROSITE" id="PS50097">
    <property type="entry name" value="BTB"/>
    <property type="match status" value="1"/>
</dbReference>
<dbReference type="Gene3D" id="3.30.710.10">
    <property type="entry name" value="Potassium Channel Kv1.1, Chain A"/>
    <property type="match status" value="1"/>
</dbReference>
<feature type="compositionally biased region" description="Pro residues" evidence="1">
    <location>
        <begin position="609"/>
        <end position="618"/>
    </location>
</feature>
<feature type="compositionally biased region" description="Polar residues" evidence="1">
    <location>
        <begin position="593"/>
        <end position="604"/>
    </location>
</feature>
<feature type="region of interest" description="Disordered" evidence="1">
    <location>
        <begin position="314"/>
        <end position="481"/>
    </location>
</feature>
<dbReference type="OrthoDB" id="194443at2759"/>
<feature type="compositionally biased region" description="Low complexity" evidence="1">
    <location>
        <begin position="370"/>
        <end position="386"/>
    </location>
</feature>
<feature type="compositionally biased region" description="Polar residues" evidence="1">
    <location>
        <begin position="631"/>
        <end position="645"/>
    </location>
</feature>
<dbReference type="PANTHER" id="PTHR47843">
    <property type="entry name" value="BTB DOMAIN-CONTAINING PROTEIN-RELATED"/>
    <property type="match status" value="1"/>
</dbReference>
<dbReference type="AlphaFoldDB" id="A0A9P4H2G4"/>
<dbReference type="PANTHER" id="PTHR47843:SF2">
    <property type="entry name" value="BTB DOMAIN-CONTAINING PROTEIN"/>
    <property type="match status" value="1"/>
</dbReference>
<dbReference type="InterPro" id="IPR000210">
    <property type="entry name" value="BTB/POZ_dom"/>
</dbReference>
<dbReference type="Proteomes" id="UP000799777">
    <property type="component" value="Unassembled WGS sequence"/>
</dbReference>
<feature type="domain" description="BTB" evidence="2">
    <location>
        <begin position="121"/>
        <end position="189"/>
    </location>
</feature>
<dbReference type="Pfam" id="PF00651">
    <property type="entry name" value="BTB"/>
    <property type="match status" value="1"/>
</dbReference>
<keyword evidence="4" id="KW-1185">Reference proteome</keyword>
<gene>
    <name evidence="3" type="ORF">EK21DRAFT_72791</name>
</gene>
<dbReference type="CDD" id="cd18186">
    <property type="entry name" value="BTB_POZ_ZBTB_KLHL-like"/>
    <property type="match status" value="1"/>
</dbReference>
<protein>
    <recommendedName>
        <fullName evidence="2">BTB domain-containing protein</fullName>
    </recommendedName>
</protein>
<dbReference type="SUPFAM" id="SSF54695">
    <property type="entry name" value="POZ domain"/>
    <property type="match status" value="1"/>
</dbReference>
<comment type="caution">
    <text evidence="3">The sequence shown here is derived from an EMBL/GenBank/DDBJ whole genome shotgun (WGS) entry which is preliminary data.</text>
</comment>
<reference evidence="3" key="1">
    <citation type="journal article" date="2020" name="Stud. Mycol.">
        <title>101 Dothideomycetes genomes: a test case for predicting lifestyles and emergence of pathogens.</title>
        <authorList>
            <person name="Haridas S."/>
            <person name="Albert R."/>
            <person name="Binder M."/>
            <person name="Bloem J."/>
            <person name="Labutti K."/>
            <person name="Salamov A."/>
            <person name="Andreopoulos B."/>
            <person name="Baker S."/>
            <person name="Barry K."/>
            <person name="Bills G."/>
            <person name="Bluhm B."/>
            <person name="Cannon C."/>
            <person name="Castanera R."/>
            <person name="Culley D."/>
            <person name="Daum C."/>
            <person name="Ezra D."/>
            <person name="Gonzalez J."/>
            <person name="Henrissat B."/>
            <person name="Kuo A."/>
            <person name="Liang C."/>
            <person name="Lipzen A."/>
            <person name="Lutzoni F."/>
            <person name="Magnuson J."/>
            <person name="Mondo S."/>
            <person name="Nolan M."/>
            <person name="Ohm R."/>
            <person name="Pangilinan J."/>
            <person name="Park H.-J."/>
            <person name="Ramirez L."/>
            <person name="Alfaro M."/>
            <person name="Sun H."/>
            <person name="Tritt A."/>
            <person name="Yoshinaga Y."/>
            <person name="Zwiers L.-H."/>
            <person name="Turgeon B."/>
            <person name="Goodwin S."/>
            <person name="Spatafora J."/>
            <person name="Crous P."/>
            <person name="Grigoriev I."/>
        </authorList>
    </citation>
    <scope>NUCLEOTIDE SEQUENCE</scope>
    <source>
        <strain evidence="3">CBS 110217</strain>
    </source>
</reference>
<organism evidence="3 4">
    <name type="scientific">Setomelanomma holmii</name>
    <dbReference type="NCBI Taxonomy" id="210430"/>
    <lineage>
        <taxon>Eukaryota</taxon>
        <taxon>Fungi</taxon>
        <taxon>Dikarya</taxon>
        <taxon>Ascomycota</taxon>
        <taxon>Pezizomycotina</taxon>
        <taxon>Dothideomycetes</taxon>
        <taxon>Pleosporomycetidae</taxon>
        <taxon>Pleosporales</taxon>
        <taxon>Pleosporineae</taxon>
        <taxon>Phaeosphaeriaceae</taxon>
        <taxon>Setomelanomma</taxon>
    </lineage>
</organism>
<accession>A0A9P4H2G4</accession>
<evidence type="ECO:0000256" key="1">
    <source>
        <dbReference type="SAM" id="MobiDB-lite"/>
    </source>
</evidence>
<evidence type="ECO:0000313" key="4">
    <source>
        <dbReference type="Proteomes" id="UP000799777"/>
    </source>
</evidence>